<dbReference type="STRING" id="545695.TREAZ_3066"/>
<dbReference type="HOGENOM" id="CLU_025996_2_1_12"/>
<dbReference type="PANTHER" id="PTHR22916:SF3">
    <property type="entry name" value="UDP-GLCNAC:BETAGAL BETA-1,3-N-ACETYLGLUCOSAMINYLTRANSFERASE-LIKE PROTEIN 1"/>
    <property type="match status" value="1"/>
</dbReference>
<dbReference type="EMBL" id="CP001841">
    <property type="protein sequence ID" value="AEF81816.1"/>
    <property type="molecule type" value="Genomic_DNA"/>
</dbReference>
<name>F5YAJ9_LEAAZ</name>
<dbReference type="InterPro" id="IPR001173">
    <property type="entry name" value="Glyco_trans_2-like"/>
</dbReference>
<feature type="domain" description="Glycosyltransferase 2-like" evidence="1">
    <location>
        <begin position="4"/>
        <end position="118"/>
    </location>
</feature>
<reference evidence="3" key="1">
    <citation type="submission" date="2009-12" db="EMBL/GenBank/DDBJ databases">
        <title>Complete sequence of Treponema azotonutricium strain ZAS-9.</title>
        <authorList>
            <person name="Tetu S.G."/>
            <person name="Matson E."/>
            <person name="Ren Q."/>
            <person name="Seshadri R."/>
            <person name="Elbourne L."/>
            <person name="Hassan K.A."/>
            <person name="Durkin A."/>
            <person name="Radune D."/>
            <person name="Mohamoud Y."/>
            <person name="Shay R."/>
            <person name="Jin S."/>
            <person name="Zhang X."/>
            <person name="Lucey K."/>
            <person name="Ballor N.R."/>
            <person name="Ottesen E."/>
            <person name="Rosenthal R."/>
            <person name="Allen A."/>
            <person name="Leadbetter J.R."/>
            <person name="Paulsen I.T."/>
        </authorList>
    </citation>
    <scope>NUCLEOTIDE SEQUENCE [LARGE SCALE GENOMIC DNA]</scope>
    <source>
        <strain evidence="3">ATCC BAA-888 / DSM 13862 / ZAS-9</strain>
    </source>
</reference>
<evidence type="ECO:0000259" key="1">
    <source>
        <dbReference type="Pfam" id="PF00535"/>
    </source>
</evidence>
<dbReference type="eggNOG" id="COG0463">
    <property type="taxonomic scope" value="Bacteria"/>
</dbReference>
<proteinExistence type="predicted"/>
<dbReference type="GO" id="GO:0016758">
    <property type="term" value="F:hexosyltransferase activity"/>
    <property type="evidence" value="ECO:0007669"/>
    <property type="project" value="UniProtKB-ARBA"/>
</dbReference>
<dbReference type="PANTHER" id="PTHR22916">
    <property type="entry name" value="GLYCOSYLTRANSFERASE"/>
    <property type="match status" value="1"/>
</dbReference>
<keyword evidence="2" id="KW-0808">Transferase</keyword>
<organism evidence="2 3">
    <name type="scientific">Leadbettera azotonutricia (strain ATCC BAA-888 / DSM 13862 / ZAS-9)</name>
    <name type="common">Treponema azotonutricium</name>
    <dbReference type="NCBI Taxonomy" id="545695"/>
    <lineage>
        <taxon>Bacteria</taxon>
        <taxon>Pseudomonadati</taxon>
        <taxon>Spirochaetota</taxon>
        <taxon>Spirochaetia</taxon>
        <taxon>Spirochaetales</taxon>
        <taxon>Breznakiellaceae</taxon>
        <taxon>Leadbettera</taxon>
    </lineage>
</organism>
<reference evidence="2 3" key="2">
    <citation type="journal article" date="2011" name="ISME J.">
        <title>RNA-seq reveals cooperative metabolic interactions between two termite-gut spirochete species in co-culture.</title>
        <authorList>
            <person name="Rosenthal A.Z."/>
            <person name="Matson E.G."/>
            <person name="Eldar A."/>
            <person name="Leadbetter J.R."/>
        </authorList>
    </citation>
    <scope>NUCLEOTIDE SEQUENCE [LARGE SCALE GENOMIC DNA]</scope>
    <source>
        <strain evidence="3">ATCC BAA-888 / DSM 13862 / ZAS-9</strain>
    </source>
</reference>
<protein>
    <submittedName>
        <fullName evidence="2">Putative rhamnosyltransferase</fullName>
    </submittedName>
</protein>
<gene>
    <name evidence="2" type="ordered locus">TREAZ_3066</name>
</gene>
<keyword evidence="3" id="KW-1185">Reference proteome</keyword>
<dbReference type="OrthoDB" id="305760at2"/>
<dbReference type="KEGG" id="taz:TREAZ_3066"/>
<sequence>MIDILLATYNGDKYIETQLSSIINQTYKEWRLLIHDDGSIDGTLDIIRKYTRYDDRITLIEDNKKNLGCGNNFIHLLQYSHSEYVCFCDQDDYWFENKLNIQYQAIKDVETNIPVTIIGRMLPWKFPENKISNFSRSDCSKKLSEFLFKNGGLQGCVAIFNTRMREYLLSGFSLIWMHDHIMALIALTFGRVIYINSYLILYRQHSANVTPLLPETAIRSLTTRLFTNYKMPVVYVPSFRDVQEFYRLFEKKMLSHDKKIFEKFMTYPMMNRFKRFFCILFSDFSLGKSKRYLLVIKLLMRRNYLG</sequence>
<dbReference type="InParanoid" id="F5YAJ9"/>
<dbReference type="InterPro" id="IPR029044">
    <property type="entry name" value="Nucleotide-diphossugar_trans"/>
</dbReference>
<accession>F5YAJ9</accession>
<dbReference type="AlphaFoldDB" id="F5YAJ9"/>
<dbReference type="RefSeq" id="WP_015712485.1">
    <property type="nucleotide sequence ID" value="NC_015577.1"/>
</dbReference>
<evidence type="ECO:0000313" key="2">
    <source>
        <dbReference type="EMBL" id="AEF81816.1"/>
    </source>
</evidence>
<dbReference type="Gene3D" id="3.90.550.10">
    <property type="entry name" value="Spore Coat Polysaccharide Biosynthesis Protein SpsA, Chain A"/>
    <property type="match status" value="1"/>
</dbReference>
<evidence type="ECO:0000313" key="3">
    <source>
        <dbReference type="Proteomes" id="UP000009222"/>
    </source>
</evidence>
<dbReference type="SUPFAM" id="SSF53448">
    <property type="entry name" value="Nucleotide-diphospho-sugar transferases"/>
    <property type="match status" value="1"/>
</dbReference>
<dbReference type="Proteomes" id="UP000009222">
    <property type="component" value="Chromosome"/>
</dbReference>
<dbReference type="Pfam" id="PF00535">
    <property type="entry name" value="Glycos_transf_2"/>
    <property type="match status" value="1"/>
</dbReference>